<organism evidence="1 2">
    <name type="scientific">Portunus trituberculatus</name>
    <name type="common">Swimming crab</name>
    <name type="synonym">Neptunus trituberculatus</name>
    <dbReference type="NCBI Taxonomy" id="210409"/>
    <lineage>
        <taxon>Eukaryota</taxon>
        <taxon>Metazoa</taxon>
        <taxon>Ecdysozoa</taxon>
        <taxon>Arthropoda</taxon>
        <taxon>Crustacea</taxon>
        <taxon>Multicrustacea</taxon>
        <taxon>Malacostraca</taxon>
        <taxon>Eumalacostraca</taxon>
        <taxon>Eucarida</taxon>
        <taxon>Decapoda</taxon>
        <taxon>Pleocyemata</taxon>
        <taxon>Brachyura</taxon>
        <taxon>Eubrachyura</taxon>
        <taxon>Portunoidea</taxon>
        <taxon>Portunidae</taxon>
        <taxon>Portuninae</taxon>
        <taxon>Portunus</taxon>
    </lineage>
</organism>
<keyword evidence="2" id="KW-1185">Reference proteome</keyword>
<comment type="caution">
    <text evidence="1">The sequence shown here is derived from an EMBL/GenBank/DDBJ whole genome shotgun (WGS) entry which is preliminary data.</text>
</comment>
<protein>
    <submittedName>
        <fullName evidence="1">Uncharacterized protein</fullName>
    </submittedName>
</protein>
<sequence>MENIITKSFNQRGRNKPRIIQGGVFSKGLREELSFRDR</sequence>
<reference evidence="1 2" key="1">
    <citation type="submission" date="2019-05" db="EMBL/GenBank/DDBJ databases">
        <title>Another draft genome of Portunus trituberculatus and its Hox gene families provides insights of decapod evolution.</title>
        <authorList>
            <person name="Jeong J.-H."/>
            <person name="Song I."/>
            <person name="Kim S."/>
            <person name="Choi T."/>
            <person name="Kim D."/>
            <person name="Ryu S."/>
            <person name="Kim W."/>
        </authorList>
    </citation>
    <scope>NUCLEOTIDE SEQUENCE [LARGE SCALE GENOMIC DNA]</scope>
    <source>
        <tissue evidence="1">Muscle</tissue>
    </source>
</reference>
<proteinExistence type="predicted"/>
<accession>A0A5B7FNT1</accession>
<dbReference type="AlphaFoldDB" id="A0A5B7FNT1"/>
<dbReference type="EMBL" id="VSRR010008672">
    <property type="protein sequence ID" value="MPC49111.1"/>
    <property type="molecule type" value="Genomic_DNA"/>
</dbReference>
<evidence type="ECO:0000313" key="1">
    <source>
        <dbReference type="EMBL" id="MPC49111.1"/>
    </source>
</evidence>
<name>A0A5B7FNT1_PORTR</name>
<evidence type="ECO:0000313" key="2">
    <source>
        <dbReference type="Proteomes" id="UP000324222"/>
    </source>
</evidence>
<dbReference type="Proteomes" id="UP000324222">
    <property type="component" value="Unassembled WGS sequence"/>
</dbReference>
<gene>
    <name evidence="1" type="ORF">E2C01_042905</name>
</gene>